<dbReference type="OrthoDB" id="21095at2759"/>
<keyword evidence="4" id="KW-1185">Reference proteome</keyword>
<accession>A0A316U9M0</accession>
<dbReference type="AlphaFoldDB" id="A0A316U9M0"/>
<protein>
    <submittedName>
        <fullName evidence="3">Nucleic acid-binding protein</fullName>
    </submittedName>
</protein>
<evidence type="ECO:0000313" key="4">
    <source>
        <dbReference type="Proteomes" id="UP000245942"/>
    </source>
</evidence>
<evidence type="ECO:0000313" key="3">
    <source>
        <dbReference type="EMBL" id="PWN21103.1"/>
    </source>
</evidence>
<dbReference type="InterPro" id="IPR036315">
    <property type="entry name" value="BRCA2_hlx_sf"/>
</dbReference>
<dbReference type="SUPFAM" id="SSF50249">
    <property type="entry name" value="Nucleic acid-binding proteins"/>
    <property type="match status" value="1"/>
</dbReference>
<dbReference type="GO" id="GO:0006355">
    <property type="term" value="P:regulation of DNA-templated transcription"/>
    <property type="evidence" value="ECO:0007669"/>
    <property type="project" value="TreeGrafter"/>
</dbReference>
<dbReference type="InterPro" id="IPR015525">
    <property type="entry name" value="BRCA2"/>
</dbReference>
<dbReference type="InterPro" id="IPR012340">
    <property type="entry name" value="NA-bd_OB-fold"/>
</dbReference>
<dbReference type="InterPro" id="IPR015252">
    <property type="entry name" value="BRCA2_hlx"/>
</dbReference>
<evidence type="ECO:0000259" key="2">
    <source>
        <dbReference type="Pfam" id="PF09169"/>
    </source>
</evidence>
<organism evidence="3 4">
    <name type="scientific">Pseudomicrostroma glucosiphilum</name>
    <dbReference type="NCBI Taxonomy" id="1684307"/>
    <lineage>
        <taxon>Eukaryota</taxon>
        <taxon>Fungi</taxon>
        <taxon>Dikarya</taxon>
        <taxon>Basidiomycota</taxon>
        <taxon>Ustilaginomycotina</taxon>
        <taxon>Exobasidiomycetes</taxon>
        <taxon>Microstromatales</taxon>
        <taxon>Microstromatales incertae sedis</taxon>
        <taxon>Pseudomicrostroma</taxon>
    </lineage>
</organism>
<dbReference type="SUPFAM" id="SSF81872">
    <property type="entry name" value="BRCA2 helical domain"/>
    <property type="match status" value="1"/>
</dbReference>
<proteinExistence type="predicted"/>
<dbReference type="Gene3D" id="2.40.50.140">
    <property type="entry name" value="Nucleic acid-binding proteins"/>
    <property type="match status" value="1"/>
</dbReference>
<feature type="domain" description="Breast cancer type 2 susceptibility protein helical" evidence="2">
    <location>
        <begin position="42"/>
        <end position="89"/>
    </location>
</feature>
<dbReference type="EMBL" id="KZ819326">
    <property type="protein sequence ID" value="PWN21103.1"/>
    <property type="molecule type" value="Genomic_DNA"/>
</dbReference>
<reference evidence="3 4" key="1">
    <citation type="journal article" date="2018" name="Mol. Biol. Evol.">
        <title>Broad Genomic Sampling Reveals a Smut Pathogenic Ancestry of the Fungal Clade Ustilaginomycotina.</title>
        <authorList>
            <person name="Kijpornyongpan T."/>
            <person name="Mondo S.J."/>
            <person name="Barry K."/>
            <person name="Sandor L."/>
            <person name="Lee J."/>
            <person name="Lipzen A."/>
            <person name="Pangilinan J."/>
            <person name="LaButti K."/>
            <person name="Hainaut M."/>
            <person name="Henrissat B."/>
            <person name="Grigoriev I.V."/>
            <person name="Spatafora J.W."/>
            <person name="Aime M.C."/>
        </authorList>
    </citation>
    <scope>NUCLEOTIDE SEQUENCE [LARGE SCALE GENOMIC DNA]</scope>
    <source>
        <strain evidence="3 4">MCA 4718</strain>
    </source>
</reference>
<gene>
    <name evidence="3" type="ORF">BCV69DRAFT_248665</name>
</gene>
<feature type="non-terminal residue" evidence="3">
    <location>
        <position position="185"/>
    </location>
</feature>
<dbReference type="Proteomes" id="UP000245942">
    <property type="component" value="Unassembled WGS sequence"/>
</dbReference>
<dbReference type="GeneID" id="37012040"/>
<dbReference type="RefSeq" id="XP_025348263.1">
    <property type="nucleotide sequence ID" value="XM_025490306.1"/>
</dbReference>
<dbReference type="PANTHER" id="PTHR11289:SF0">
    <property type="entry name" value="BREAST CANCER TYPE 2 SUSCEPTIBILITY PROTEIN"/>
    <property type="match status" value="1"/>
</dbReference>
<name>A0A316U9M0_9BASI</name>
<dbReference type="InterPro" id="IPR015187">
    <property type="entry name" value="BRCA2_OB_1"/>
</dbReference>
<dbReference type="GO" id="GO:0000724">
    <property type="term" value="P:double-strand break repair via homologous recombination"/>
    <property type="evidence" value="ECO:0007669"/>
    <property type="project" value="InterPro"/>
</dbReference>
<dbReference type="STRING" id="1684307.A0A316U9M0"/>
<dbReference type="PANTHER" id="PTHR11289">
    <property type="entry name" value="BREAST CANCER TYPE 2 SUSCEPTIBILITY PROTEIN BRCA2"/>
    <property type="match status" value="1"/>
</dbReference>
<sequence>MTIINEPRKSFCWVFDSPTGEERGVKAAFEELKKAGAMRVDLAWVRNHWIMILWKLAHYTRCKPQEAALWWCFEQVMRQLKYRYEREVNLAQRSAIKRIQERDSPASLPMILRVFGHHKVNAEDVDSLGAMSKVKDRTCGDYDYELELTDGWYRIRARMDPTLSRAFKRGKIAQGMKLAIQGARL</sequence>
<dbReference type="Pfam" id="PF09169">
    <property type="entry name" value="BRCA-2_helical"/>
    <property type="match status" value="1"/>
</dbReference>
<evidence type="ECO:0000259" key="1">
    <source>
        <dbReference type="Pfam" id="PF09103"/>
    </source>
</evidence>
<dbReference type="Pfam" id="PF09103">
    <property type="entry name" value="BRCA-2_OB1"/>
    <property type="match status" value="1"/>
</dbReference>
<feature type="domain" description="BRCA2 OB1" evidence="1">
    <location>
        <begin position="94"/>
        <end position="185"/>
    </location>
</feature>